<reference evidence="8 9" key="1">
    <citation type="submission" date="2016-07" db="EMBL/GenBank/DDBJ databases">
        <title>High microdiversification within the ubiquitous acI lineage of Actinobacteria.</title>
        <authorList>
            <person name="Neuenschwander S.M."/>
            <person name="Salcher M."/>
            <person name="Ghai R."/>
            <person name="Pernthaler J."/>
        </authorList>
    </citation>
    <scope>NUCLEOTIDE SEQUENCE [LARGE SCALE GENOMIC DNA]</scope>
    <source>
        <strain evidence="8">MMS-21-160</strain>
    </source>
</reference>
<evidence type="ECO:0000256" key="2">
    <source>
        <dbReference type="ARBA" id="ARBA00005013"/>
    </source>
</evidence>
<evidence type="ECO:0000256" key="4">
    <source>
        <dbReference type="ARBA" id="ARBA00022909"/>
    </source>
</evidence>
<dbReference type="GO" id="GO:0004150">
    <property type="term" value="F:dihydroneopterin aldolase activity"/>
    <property type="evidence" value="ECO:0007669"/>
    <property type="project" value="UniProtKB-UniRule"/>
</dbReference>
<dbReference type="GO" id="GO:0046654">
    <property type="term" value="P:tetrahydrofolate biosynthetic process"/>
    <property type="evidence" value="ECO:0007669"/>
    <property type="project" value="UniProtKB-UniRule"/>
</dbReference>
<evidence type="ECO:0000256" key="5">
    <source>
        <dbReference type="ARBA" id="ARBA00023239"/>
    </source>
</evidence>
<dbReference type="KEGG" id="nhi:B1s21160_00255"/>
<accession>A0A249K7T2</accession>
<dbReference type="GO" id="GO:0005737">
    <property type="term" value="C:cytoplasm"/>
    <property type="evidence" value="ECO:0007669"/>
    <property type="project" value="TreeGrafter"/>
</dbReference>
<comment type="catalytic activity">
    <reaction evidence="1 6">
        <text>7,8-dihydroneopterin = 6-hydroxymethyl-7,8-dihydropterin + glycolaldehyde</text>
        <dbReference type="Rhea" id="RHEA:10540"/>
        <dbReference type="ChEBI" id="CHEBI:17001"/>
        <dbReference type="ChEBI" id="CHEBI:17071"/>
        <dbReference type="ChEBI" id="CHEBI:44841"/>
        <dbReference type="EC" id="4.1.2.25"/>
    </reaction>
</comment>
<dbReference type="NCBIfam" id="TIGR00525">
    <property type="entry name" value="folB"/>
    <property type="match status" value="1"/>
</dbReference>
<comment type="pathway">
    <text evidence="2 6">Cofactor biosynthesis; tetrahydrofolate biosynthesis; 2-amino-4-hydroxy-6-hydroxymethyl-7,8-dihydropteridine diphosphate from 7,8-dihydroneopterin triphosphate: step 3/4.</text>
</comment>
<dbReference type="OrthoDB" id="3212934at2"/>
<dbReference type="InterPro" id="IPR043133">
    <property type="entry name" value="GTP-CH-I_C/QueF"/>
</dbReference>
<dbReference type="EC" id="4.1.2.25" evidence="6"/>
<dbReference type="GO" id="GO:0046656">
    <property type="term" value="P:folic acid biosynthetic process"/>
    <property type="evidence" value="ECO:0007669"/>
    <property type="project" value="UniProtKB-UniRule"/>
</dbReference>
<dbReference type="AlphaFoldDB" id="A0A249K7T2"/>
<comment type="similarity">
    <text evidence="3 6">Belongs to the DHNA family.</text>
</comment>
<dbReference type="NCBIfam" id="TIGR00526">
    <property type="entry name" value="folB_dom"/>
    <property type="match status" value="1"/>
</dbReference>
<dbReference type="Gene3D" id="3.30.1130.10">
    <property type="match status" value="1"/>
</dbReference>
<name>A0A249K7T2_9ACTN</name>
<sequence>MSDLIKVIGISAKGFHGVFASEQRRGQRFVVDIELSLPLKNLNDDLSKTVNYAEVAQIAYDQITAKPVQLIETLADNIAKLVLKEFKKVKTVKVIVHKPKAPIALKFKDVVVEVVRSR</sequence>
<evidence type="ECO:0000256" key="6">
    <source>
        <dbReference type="RuleBase" id="RU362079"/>
    </source>
</evidence>
<evidence type="ECO:0000256" key="1">
    <source>
        <dbReference type="ARBA" id="ARBA00001353"/>
    </source>
</evidence>
<comment type="function">
    <text evidence="6">Catalyzes the conversion of 7,8-dihydroneopterin to 6-hydroxymethyl-7,8-dihydropterin.</text>
</comment>
<evidence type="ECO:0000256" key="3">
    <source>
        <dbReference type="ARBA" id="ARBA00005708"/>
    </source>
</evidence>
<dbReference type="PANTHER" id="PTHR42844:SF1">
    <property type="entry name" value="DIHYDRONEOPTERIN ALDOLASE 1-RELATED"/>
    <property type="match status" value="1"/>
</dbReference>
<proteinExistence type="inferred from homology"/>
<dbReference type="SMART" id="SM00905">
    <property type="entry name" value="FolB"/>
    <property type="match status" value="1"/>
</dbReference>
<dbReference type="RefSeq" id="WP_095671922.1">
    <property type="nucleotide sequence ID" value="NZ_CP016771.1"/>
</dbReference>
<dbReference type="SUPFAM" id="SSF55620">
    <property type="entry name" value="Tetrahydrobiopterin biosynthesis enzymes-like"/>
    <property type="match status" value="1"/>
</dbReference>
<keyword evidence="5 6" id="KW-0456">Lyase</keyword>
<evidence type="ECO:0000259" key="7">
    <source>
        <dbReference type="SMART" id="SM00905"/>
    </source>
</evidence>
<dbReference type="Proteomes" id="UP000217171">
    <property type="component" value="Chromosome"/>
</dbReference>
<dbReference type="InterPro" id="IPR006157">
    <property type="entry name" value="FolB_dom"/>
</dbReference>
<gene>
    <name evidence="8" type="ORF">B1s21160_00255</name>
</gene>
<protein>
    <recommendedName>
        <fullName evidence="6">7,8-dihydroneopterin aldolase</fullName>
        <ecNumber evidence="6">4.1.2.25</ecNumber>
    </recommendedName>
</protein>
<dbReference type="UniPathway" id="UPA00077">
    <property type="reaction ID" value="UER00154"/>
</dbReference>
<keyword evidence="4 6" id="KW-0289">Folate biosynthesis</keyword>
<dbReference type="Pfam" id="PF02152">
    <property type="entry name" value="FolB"/>
    <property type="match status" value="1"/>
</dbReference>
<dbReference type="EMBL" id="CP016771">
    <property type="protein sequence ID" value="ASY12812.1"/>
    <property type="molecule type" value="Genomic_DNA"/>
</dbReference>
<evidence type="ECO:0000313" key="8">
    <source>
        <dbReference type="EMBL" id="ASY12812.1"/>
    </source>
</evidence>
<organism evidence="8 9">
    <name type="scientific">Candidatus Nanopelagicus hibericus</name>
    <dbReference type="NCBI Taxonomy" id="1884915"/>
    <lineage>
        <taxon>Bacteria</taxon>
        <taxon>Bacillati</taxon>
        <taxon>Actinomycetota</taxon>
        <taxon>Actinomycetes</taxon>
        <taxon>Candidatus Nanopelagicales</taxon>
        <taxon>Candidatus Nanopelagicaceae</taxon>
        <taxon>Candidatus Nanopelagicus</taxon>
    </lineage>
</organism>
<feature type="domain" description="Dihydroneopterin aldolase/epimerase" evidence="7">
    <location>
        <begin position="5"/>
        <end position="116"/>
    </location>
</feature>
<dbReference type="PANTHER" id="PTHR42844">
    <property type="entry name" value="DIHYDRONEOPTERIN ALDOLASE 1-RELATED"/>
    <property type="match status" value="1"/>
</dbReference>
<keyword evidence="9" id="KW-1185">Reference proteome</keyword>
<evidence type="ECO:0000313" key="9">
    <source>
        <dbReference type="Proteomes" id="UP000217171"/>
    </source>
</evidence>
<dbReference type="InterPro" id="IPR006156">
    <property type="entry name" value="Dihydroneopterin_aldolase"/>
</dbReference>